<dbReference type="InterPro" id="IPR023635">
    <property type="entry name" value="Peptide_deformylase"/>
</dbReference>
<evidence type="ECO:0000256" key="4">
    <source>
        <dbReference type="ARBA" id="ARBA00022917"/>
    </source>
</evidence>
<keyword evidence="4 6" id="KW-0648">Protein biosynthesis</keyword>
<comment type="caution">
    <text evidence="7">The sequence shown here is derived from an EMBL/GenBank/DDBJ whole genome shotgun (WGS) entry which is preliminary data.</text>
</comment>
<dbReference type="RefSeq" id="WP_183374894.1">
    <property type="nucleotide sequence ID" value="NZ_CBCSFZ010000016.1"/>
</dbReference>
<comment type="similarity">
    <text evidence="1 6">Belongs to the polypeptide deformylase family.</text>
</comment>
<keyword evidence="3 6" id="KW-0378">Hydrolase</keyword>
<protein>
    <recommendedName>
        <fullName evidence="6">Peptide deformylase</fullName>
        <shortName evidence="6">PDF</shortName>
        <ecNumber evidence="6">3.5.1.88</ecNumber>
    </recommendedName>
    <alternativeName>
        <fullName evidence="6">Polypeptide deformylase</fullName>
    </alternativeName>
</protein>
<evidence type="ECO:0000256" key="2">
    <source>
        <dbReference type="ARBA" id="ARBA00022723"/>
    </source>
</evidence>
<evidence type="ECO:0000256" key="6">
    <source>
        <dbReference type="HAMAP-Rule" id="MF_00163"/>
    </source>
</evidence>
<comment type="cofactor">
    <cofactor evidence="6">
        <name>Fe(2+)</name>
        <dbReference type="ChEBI" id="CHEBI:29033"/>
    </cofactor>
    <text evidence="6">Binds 1 Fe(2+) ion.</text>
</comment>
<name>A0A839QUZ3_9MICO</name>
<dbReference type="PANTHER" id="PTHR10458:SF2">
    <property type="entry name" value="PEPTIDE DEFORMYLASE, MITOCHONDRIAL"/>
    <property type="match status" value="1"/>
</dbReference>
<evidence type="ECO:0000256" key="1">
    <source>
        <dbReference type="ARBA" id="ARBA00010759"/>
    </source>
</evidence>
<feature type="binding site" evidence="6">
    <location>
        <position position="174"/>
    </location>
    <ligand>
        <name>Fe cation</name>
        <dbReference type="ChEBI" id="CHEBI:24875"/>
    </ligand>
</feature>
<dbReference type="PANTHER" id="PTHR10458">
    <property type="entry name" value="PEPTIDE DEFORMYLASE"/>
    <property type="match status" value="1"/>
</dbReference>
<dbReference type="Proteomes" id="UP000568050">
    <property type="component" value="Unassembled WGS sequence"/>
</dbReference>
<keyword evidence="5 6" id="KW-0408">Iron</keyword>
<comment type="catalytic activity">
    <reaction evidence="6">
        <text>N-terminal N-formyl-L-methionyl-[peptide] + H2O = N-terminal L-methionyl-[peptide] + formate</text>
        <dbReference type="Rhea" id="RHEA:24420"/>
        <dbReference type="Rhea" id="RHEA-COMP:10639"/>
        <dbReference type="Rhea" id="RHEA-COMP:10640"/>
        <dbReference type="ChEBI" id="CHEBI:15377"/>
        <dbReference type="ChEBI" id="CHEBI:15740"/>
        <dbReference type="ChEBI" id="CHEBI:49298"/>
        <dbReference type="ChEBI" id="CHEBI:64731"/>
        <dbReference type="EC" id="3.5.1.88"/>
    </reaction>
</comment>
<dbReference type="PRINTS" id="PR01576">
    <property type="entry name" value="PDEFORMYLASE"/>
</dbReference>
<feature type="active site" evidence="6">
    <location>
        <position position="171"/>
    </location>
</feature>
<evidence type="ECO:0000313" key="7">
    <source>
        <dbReference type="EMBL" id="MBB3022669.1"/>
    </source>
</evidence>
<dbReference type="EC" id="3.5.1.88" evidence="6"/>
<keyword evidence="8" id="KW-1185">Reference proteome</keyword>
<dbReference type="HAMAP" id="MF_00163">
    <property type="entry name" value="Pep_deformylase"/>
    <property type="match status" value="1"/>
</dbReference>
<feature type="binding site" evidence="6">
    <location>
        <position position="124"/>
    </location>
    <ligand>
        <name>Fe cation</name>
        <dbReference type="ChEBI" id="CHEBI:24875"/>
    </ligand>
</feature>
<dbReference type="EMBL" id="JACHWP010000001">
    <property type="protein sequence ID" value="MBB3022669.1"/>
    <property type="molecule type" value="Genomic_DNA"/>
</dbReference>
<dbReference type="FunFam" id="3.90.45.10:FF:000003">
    <property type="entry name" value="Peptide deformylase"/>
    <property type="match status" value="1"/>
</dbReference>
<dbReference type="GO" id="GO:0006412">
    <property type="term" value="P:translation"/>
    <property type="evidence" value="ECO:0007669"/>
    <property type="project" value="UniProtKB-UniRule"/>
</dbReference>
<dbReference type="InterPro" id="IPR036821">
    <property type="entry name" value="Peptide_deformylase_sf"/>
</dbReference>
<dbReference type="AlphaFoldDB" id="A0A839QUZ3"/>
<dbReference type="CDD" id="cd00487">
    <property type="entry name" value="Pep_deformylase"/>
    <property type="match status" value="1"/>
</dbReference>
<evidence type="ECO:0000256" key="5">
    <source>
        <dbReference type="ARBA" id="ARBA00023004"/>
    </source>
</evidence>
<keyword evidence="2 6" id="KW-0479">Metal-binding</keyword>
<reference evidence="7 8" key="1">
    <citation type="submission" date="2020-08" db="EMBL/GenBank/DDBJ databases">
        <title>Sequencing the genomes of 1000 actinobacteria strains.</title>
        <authorList>
            <person name="Klenk H.-P."/>
        </authorList>
    </citation>
    <scope>NUCLEOTIDE SEQUENCE [LARGE SCALE GENOMIC DNA]</scope>
    <source>
        <strain evidence="7 8">DSM 23040</strain>
    </source>
</reference>
<dbReference type="Pfam" id="PF01327">
    <property type="entry name" value="Pep_deformylase"/>
    <property type="match status" value="1"/>
</dbReference>
<dbReference type="SUPFAM" id="SSF56420">
    <property type="entry name" value="Peptide deformylase"/>
    <property type="match status" value="1"/>
</dbReference>
<proteinExistence type="inferred from homology"/>
<dbReference type="Gene3D" id="3.90.45.10">
    <property type="entry name" value="Peptide deformylase"/>
    <property type="match status" value="1"/>
</dbReference>
<evidence type="ECO:0000256" key="3">
    <source>
        <dbReference type="ARBA" id="ARBA00022801"/>
    </source>
</evidence>
<dbReference type="GO" id="GO:0042586">
    <property type="term" value="F:peptide deformylase activity"/>
    <property type="evidence" value="ECO:0007669"/>
    <property type="project" value="UniProtKB-UniRule"/>
</dbReference>
<sequence>MKLRDLTAKILSRRDDSADPLRIVQAGHPALRASSVAFADQLDADELSALLRAMVITMHEAPGVGVAAPQIGLPLRLVVMEDSVGFDEEEGEDPLERRDLPLHCIANPRYEGVGETVVYAWEGCLSVDGWRSIVPRHQRVRVRGTVIGADGSRRDLDEVWSGWPARIFQHEADHLDGILCHDRAVDRSMIWEDYAPYYEELTDAVDYLGLTGPITELNPGEVAHTRSASQS</sequence>
<gene>
    <name evidence="6" type="primary">def</name>
    <name evidence="7" type="ORF">FHX50_000917</name>
</gene>
<accession>A0A839QUZ3</accession>
<evidence type="ECO:0000313" key="8">
    <source>
        <dbReference type="Proteomes" id="UP000568050"/>
    </source>
</evidence>
<dbReference type="NCBIfam" id="NF001159">
    <property type="entry name" value="PRK00150.1-3"/>
    <property type="match status" value="1"/>
</dbReference>
<dbReference type="GO" id="GO:0046872">
    <property type="term" value="F:metal ion binding"/>
    <property type="evidence" value="ECO:0007669"/>
    <property type="project" value="UniProtKB-KW"/>
</dbReference>
<organism evidence="7 8">
    <name type="scientific">Helcobacillus massiliensis</name>
    <dbReference type="NCBI Taxonomy" id="521392"/>
    <lineage>
        <taxon>Bacteria</taxon>
        <taxon>Bacillati</taxon>
        <taxon>Actinomycetota</taxon>
        <taxon>Actinomycetes</taxon>
        <taxon>Micrococcales</taxon>
        <taxon>Dermabacteraceae</taxon>
        <taxon>Helcobacillus</taxon>
    </lineage>
</organism>
<comment type="function">
    <text evidence="6">Removes the formyl group from the N-terminal Met of newly synthesized proteins. Requires at least a dipeptide for an efficient rate of reaction. N-terminal L-methionine is a prerequisite for activity but the enzyme has broad specificity at other positions.</text>
</comment>
<feature type="binding site" evidence="6">
    <location>
        <position position="170"/>
    </location>
    <ligand>
        <name>Fe cation</name>
        <dbReference type="ChEBI" id="CHEBI:24875"/>
    </ligand>
</feature>